<dbReference type="EMBL" id="BMWW01000001">
    <property type="protein sequence ID" value="GGY73138.1"/>
    <property type="molecule type" value="Genomic_DNA"/>
</dbReference>
<dbReference type="InterPro" id="IPR051162">
    <property type="entry name" value="T4SS_component"/>
</dbReference>
<evidence type="ECO:0000313" key="4">
    <source>
        <dbReference type="Proteomes" id="UP000294359"/>
    </source>
</evidence>
<dbReference type="PANTHER" id="PTHR30121:SF11">
    <property type="entry name" value="AAA+ ATPASE DOMAIN-CONTAINING PROTEIN"/>
    <property type="match status" value="1"/>
</dbReference>
<feature type="compositionally biased region" description="Low complexity" evidence="1">
    <location>
        <begin position="1430"/>
        <end position="1441"/>
    </location>
</feature>
<dbReference type="Proteomes" id="UP000294359">
    <property type="component" value="Chromosome"/>
</dbReference>
<dbReference type="EMBL" id="CP038026">
    <property type="protein sequence ID" value="QBQ36734.1"/>
    <property type="molecule type" value="Genomic_DNA"/>
</dbReference>
<gene>
    <name evidence="3" type="ORF">E1742_11580</name>
    <name evidence="2" type="ORF">GCM10007388_01510</name>
</gene>
<dbReference type="OrthoDB" id="9806951at2"/>
<protein>
    <submittedName>
        <fullName evidence="3">ATP-binding protein</fullName>
    </submittedName>
</protein>
<dbReference type="Gene3D" id="3.40.50.300">
    <property type="entry name" value="P-loop containing nucleotide triphosphate hydrolases"/>
    <property type="match status" value="2"/>
</dbReference>
<accession>A0A4P7BDT8</accession>
<keyword evidence="3" id="KW-0067">ATP-binding</keyword>
<dbReference type="RefSeq" id="WP_134385014.1">
    <property type="nucleotide sequence ID" value="NZ_BMWW01000001.1"/>
</dbReference>
<dbReference type="PANTHER" id="PTHR30121">
    <property type="entry name" value="UNCHARACTERIZED PROTEIN YJGR-RELATED"/>
    <property type="match status" value="1"/>
</dbReference>
<reference evidence="3 4" key="2">
    <citation type="submission" date="2019-03" db="EMBL/GenBank/DDBJ databases">
        <title>Draft Genome Sequences of Six Type Strains of the Genus Massilia.</title>
        <authorList>
            <person name="Miess H."/>
            <person name="Frediansyhah A."/>
            <person name="Gross H."/>
        </authorList>
    </citation>
    <scope>NUCLEOTIDE SEQUENCE [LARGE SCALE GENOMIC DNA]</scope>
    <source>
        <strain evidence="3 4">DSM 17505</strain>
    </source>
</reference>
<evidence type="ECO:0000256" key="1">
    <source>
        <dbReference type="SAM" id="MobiDB-lite"/>
    </source>
</evidence>
<dbReference type="InterPro" id="IPR027417">
    <property type="entry name" value="P-loop_NTPase"/>
</dbReference>
<evidence type="ECO:0000313" key="5">
    <source>
        <dbReference type="Proteomes" id="UP000619512"/>
    </source>
</evidence>
<keyword evidence="3" id="KW-0547">Nucleotide-binding</keyword>
<evidence type="ECO:0000313" key="3">
    <source>
        <dbReference type="EMBL" id="QBQ36734.1"/>
    </source>
</evidence>
<reference evidence="2" key="1">
    <citation type="journal article" date="2014" name="Int. J. Syst. Evol. Microbiol.">
        <title>Complete genome sequence of Corynebacterium casei LMG S-19264T (=DSM 44701T), isolated from a smear-ripened cheese.</title>
        <authorList>
            <consortium name="US DOE Joint Genome Institute (JGI-PGF)"/>
            <person name="Walter F."/>
            <person name="Albersmeier A."/>
            <person name="Kalinowski J."/>
            <person name="Ruckert C."/>
        </authorList>
    </citation>
    <scope>NUCLEOTIDE SEQUENCE</scope>
    <source>
        <strain evidence="2">KCTC 12344</strain>
    </source>
</reference>
<dbReference type="GO" id="GO:0005524">
    <property type="term" value="F:ATP binding"/>
    <property type="evidence" value="ECO:0007669"/>
    <property type="project" value="UniProtKB-KW"/>
</dbReference>
<organism evidence="2 5">
    <name type="scientific">Pseudoduganella plicata</name>
    <dbReference type="NCBI Taxonomy" id="321984"/>
    <lineage>
        <taxon>Bacteria</taxon>
        <taxon>Pseudomonadati</taxon>
        <taxon>Pseudomonadota</taxon>
        <taxon>Betaproteobacteria</taxon>
        <taxon>Burkholderiales</taxon>
        <taxon>Oxalobacteraceae</taxon>
        <taxon>Telluria group</taxon>
        <taxon>Pseudoduganella</taxon>
    </lineage>
</organism>
<dbReference type="SUPFAM" id="SSF52540">
    <property type="entry name" value="P-loop containing nucleoside triphosphate hydrolases"/>
    <property type="match status" value="1"/>
</dbReference>
<dbReference type="Proteomes" id="UP000619512">
    <property type="component" value="Unassembled WGS sequence"/>
</dbReference>
<feature type="region of interest" description="Disordered" evidence="1">
    <location>
        <begin position="446"/>
        <end position="465"/>
    </location>
</feature>
<keyword evidence="4" id="KW-1185">Reference proteome</keyword>
<reference evidence="2" key="3">
    <citation type="submission" date="2022-12" db="EMBL/GenBank/DDBJ databases">
        <authorList>
            <person name="Sun Q."/>
            <person name="Kim S."/>
        </authorList>
    </citation>
    <scope>NUCLEOTIDE SEQUENCE</scope>
    <source>
        <strain evidence="2">KCTC 12344</strain>
    </source>
</reference>
<name>A0A4P7BDT8_9BURK</name>
<sequence length="1847" mass="200021">MNRLVHALANIVRTKVLDATQGRTGGKLESRFIFHGPPLELLEGVFQELAKDGGIHVERADHSAPTLIPVLLQLPADKMAGPNPGIGFSGKCDEGHLLDIRNDPVNPSFLALVPPGQHNNRSVTSTTDEFGISPASNRVYADFEAWWDDGFMQDLLDKGLQAAGLGDELSNARLFARRAAEAVDEMDAHKGTRMAAWRLVSRIFSIPDASDDLTPSSALALACGVPPLSGGGISKIQLDILGSVAEELADGFRTGIERIASAAPEPDKDALCGFLAHIQATCDVPTAFERATQAFYLPSGASVLEAAPSWWSYLDTDRWAGLLSEGAGDEDAEGELSIVCKNGIIPASRGIPAIVHGEVELSIAISDLARTGQVQATLLGGSYGKLGKSVTIDGAMQAQEADDPPKGIHKSPITYKVQSGSRRPATVKVISLAAWTPGIVVTSRMATKLSPPRKPRKASAGSDWESTLSLPGSGRYELLLLASEGIEIVEAACIGDDATEVLDEARTSLPVHTIRDGEYQVEIEAEGKYQLDVTFRRLGVKCIETCMVLITCEETREEGCRSEFERLIRQNRQHLDRLDGKSIVQLDRNARVSSLQSWLLDERHIEKSFIPIVLSDDYAGVWAPPDWTGENGPILSNARFLHDPRPSASRFCPPRGFVEARKAIAARIRSSTEDELGLVESSPLGKWLAVDLDFRAIVETYLDAYASWLESDRDVACWVDSIAVCGREAGGRTLARIPDAIILSPLHPLRFAWHCLAQQVLQDAVDGSGDTPCPAASILDPDCIPDILTMSLQSPGASQGIDRADFLSVECNSDYWSVLWNGARLAAIPSRSQQAPFDGMFGLKVGGISSGFSPAQVGRALEDVSDLLAAKSVLSLVITGGGGTTDACNEGLATWCTRRFGSDDKTAPRQAVGPRMIDVYDTRPPALRPDQATIANLSEDTENHVRWFEKRPPGTRPDLGIIAQLDSTQPEAVEVGMRSPLGLGGLIRHRIRRQLNGFFLSESRQGLSMPPSGSTFADKVANCILVLENGRDVSVGLQFAPNVHAVSSMVEEHNAGFVAVSSSAIDPACFLGGWIPGTYLWDFDLPSYSQRAGDTSGYYLLSQVKEADRDALARVLKPVLGNSPLDDTGLGEVLLEVARRGIPTVRGLSGDDTGATGDLGLFLAARLLQDQFRTTGNLDSLLPILSGTGDDACIALVIPVDPFRGYLSDLTRSLGNGRKDISLSRPDLLVVGMQVNGCGVRIRLTPIEVKCRQSSVLSVADSKDALGQAKVLSSLLHSMQVKASTSAVWKLALQHLLLSMVGFGMRVYSQHQLIAQQQRLWASYHERIAASLLEAEQSSIEIDDKGRLIVVDNSPESAARDNDGDGFAETIVISTSGAREMIAGDAQEFYAKVRAKIGHWALLPKTPVDAAIAGSTGSALSGRTPVPEHPSIAQPAAPISPTDSSSVTDIAIITAVDEPSEPAPEAGRSISSQCSGILLSVGHTVDGFESRQLSLNISDTRLNQLNIGVVGDLGTGKTQLVKSLIYQIAKARKENRGIKPRFLIFDYKRDYSSPEFVEATGAKVVKPRHLPLNLFDTALIGESPAPWLDRFRFFADVLDKVYTGIGPVQRDKLKGAVRSAYDSSTQGSQPTIYDIHSRYRDLLGTKSDSPMAIIDDLVDMEIFERDPTKTKPFDEFMDGVVVVSLDAMGQDDRSKNLLVAIMLNMFYENMLRTPKRAFEGTDPQLRVVDSYLLVDEADNIMRYEFDVLRKLLLQGREFGTGVILASQYLRHFKTSTTDYREPLLTWFIHKVPNVAAAELGALGFTSDLGDLSDRVKTLQNHHCLYKSFDIAGEVIRGAPFYEIVKGS</sequence>
<proteinExistence type="predicted"/>
<evidence type="ECO:0000313" key="2">
    <source>
        <dbReference type="EMBL" id="GGY73138.1"/>
    </source>
</evidence>
<feature type="region of interest" description="Disordered" evidence="1">
    <location>
        <begin position="1419"/>
        <end position="1444"/>
    </location>
</feature>